<dbReference type="CDD" id="cd00057">
    <property type="entry name" value="FA58C"/>
    <property type="match status" value="1"/>
</dbReference>
<evidence type="ECO:0000256" key="7">
    <source>
        <dbReference type="ARBA" id="ARBA00022989"/>
    </source>
</evidence>
<evidence type="ECO:0000256" key="12">
    <source>
        <dbReference type="ARBA" id="ARBA00061639"/>
    </source>
</evidence>
<proteinExistence type="inferred from homology"/>
<dbReference type="FunFam" id="2.60.120.260:FF:000007">
    <property type="entry name" value="Discoidin domain receptor tyrosine kinase 1"/>
    <property type="match status" value="1"/>
</dbReference>
<dbReference type="Gene3D" id="2.60.120.260">
    <property type="entry name" value="Galactose-binding domain-like"/>
    <property type="match status" value="1"/>
</dbReference>
<evidence type="ECO:0000313" key="14">
    <source>
        <dbReference type="EMBL" id="KPI96208.1"/>
    </source>
</evidence>
<evidence type="ECO:0000256" key="9">
    <source>
        <dbReference type="ARBA" id="ARBA00023157"/>
    </source>
</evidence>
<dbReference type="GO" id="GO:0005524">
    <property type="term" value="F:ATP binding"/>
    <property type="evidence" value="ECO:0007669"/>
    <property type="project" value="UniProtKB-KW"/>
</dbReference>
<dbReference type="InterPro" id="IPR008979">
    <property type="entry name" value="Galactose-bd-like_sf"/>
</dbReference>
<keyword evidence="5" id="KW-0547">Nucleotide-binding</keyword>
<keyword evidence="2" id="KW-1003">Cell membrane</keyword>
<dbReference type="PROSITE" id="PS50022">
    <property type="entry name" value="FA58C_3"/>
    <property type="match status" value="1"/>
</dbReference>
<keyword evidence="9" id="KW-1015">Disulfide bond</keyword>
<accession>A0A194PTB0</accession>
<evidence type="ECO:0000256" key="1">
    <source>
        <dbReference type="ARBA" id="ARBA00004251"/>
    </source>
</evidence>
<dbReference type="Pfam" id="PF00754">
    <property type="entry name" value="F5_F8_type_C"/>
    <property type="match status" value="1"/>
</dbReference>
<keyword evidence="4" id="KW-0732">Signal</keyword>
<keyword evidence="7" id="KW-1133">Transmembrane helix</keyword>
<dbReference type="Proteomes" id="UP000053268">
    <property type="component" value="Unassembled WGS sequence"/>
</dbReference>
<sequence>MRTALSRSLALNTAFSQCIAPLGIENGLIPDKDLTASSSFNDGNVGPQNGRLNQEIKGGAWCPKSQITTESTEWLEVNLHTVHVITGAGTQGRFGNGQGQEYAEAYVLEYWRPKLGKWVRYRGADGQEILTGNANTYLEKKNHLQPPIWASKIRFIPYSSHRRTVCMRVELYGCYWSGK</sequence>
<name>A0A194PTB0_PAPXU</name>
<keyword evidence="8" id="KW-0472">Membrane</keyword>
<protein>
    <submittedName>
        <fullName evidence="14">Discoidin domain-containing receptor 2</fullName>
    </submittedName>
</protein>
<keyword evidence="15" id="KW-1185">Reference proteome</keyword>
<reference evidence="14 15" key="1">
    <citation type="journal article" date="2015" name="Nat. Commun.">
        <title>Outbred genome sequencing and CRISPR/Cas9 gene editing in butterflies.</title>
        <authorList>
            <person name="Li X."/>
            <person name="Fan D."/>
            <person name="Zhang W."/>
            <person name="Liu G."/>
            <person name="Zhang L."/>
            <person name="Zhao L."/>
            <person name="Fang X."/>
            <person name="Chen L."/>
            <person name="Dong Y."/>
            <person name="Chen Y."/>
            <person name="Ding Y."/>
            <person name="Zhao R."/>
            <person name="Feng M."/>
            <person name="Zhu Y."/>
            <person name="Feng Y."/>
            <person name="Jiang X."/>
            <person name="Zhu D."/>
            <person name="Xiang H."/>
            <person name="Feng X."/>
            <person name="Li S."/>
            <person name="Wang J."/>
            <person name="Zhang G."/>
            <person name="Kronforst M.R."/>
            <person name="Wang W."/>
        </authorList>
    </citation>
    <scope>NUCLEOTIDE SEQUENCE [LARGE SCALE GENOMIC DNA]</scope>
    <source>
        <strain evidence="14">Ya'a_city_454_Px</strain>
        <tissue evidence="14">Whole body</tissue>
    </source>
</reference>
<evidence type="ECO:0000313" key="15">
    <source>
        <dbReference type="Proteomes" id="UP000053268"/>
    </source>
</evidence>
<dbReference type="SMART" id="SM00231">
    <property type="entry name" value="FA58C"/>
    <property type="match status" value="1"/>
</dbReference>
<dbReference type="GO" id="GO:0005886">
    <property type="term" value="C:plasma membrane"/>
    <property type="evidence" value="ECO:0007669"/>
    <property type="project" value="UniProtKB-SubCell"/>
</dbReference>
<evidence type="ECO:0000256" key="6">
    <source>
        <dbReference type="ARBA" id="ARBA00022840"/>
    </source>
</evidence>
<dbReference type="GO" id="GO:0048680">
    <property type="term" value="P:positive regulation of axon regeneration"/>
    <property type="evidence" value="ECO:0007669"/>
    <property type="project" value="UniProtKB-ARBA"/>
</dbReference>
<keyword evidence="6" id="KW-0067">ATP-binding</keyword>
<evidence type="ECO:0000256" key="2">
    <source>
        <dbReference type="ARBA" id="ARBA00022475"/>
    </source>
</evidence>
<dbReference type="InterPro" id="IPR000421">
    <property type="entry name" value="FA58C"/>
</dbReference>
<dbReference type="SUPFAM" id="SSF49785">
    <property type="entry name" value="Galactose-binding domain-like"/>
    <property type="match status" value="1"/>
</dbReference>
<keyword evidence="11" id="KW-0325">Glycoprotein</keyword>
<dbReference type="STRING" id="66420.A0A194PTB0"/>
<comment type="subcellular location">
    <subcellularLocation>
        <location evidence="1">Cell membrane</location>
        <topology evidence="1">Single-pass type I membrane protein</topology>
    </subcellularLocation>
</comment>
<dbReference type="AlphaFoldDB" id="A0A194PTB0"/>
<dbReference type="PANTHER" id="PTHR24543">
    <property type="entry name" value="MULTICOPPER OXIDASE-RELATED"/>
    <property type="match status" value="1"/>
</dbReference>
<dbReference type="PANTHER" id="PTHR24543:SF291">
    <property type="entry name" value="SMOKE ALARM, ISOFORM D"/>
    <property type="match status" value="1"/>
</dbReference>
<evidence type="ECO:0000256" key="3">
    <source>
        <dbReference type="ARBA" id="ARBA00022692"/>
    </source>
</evidence>
<evidence type="ECO:0000256" key="8">
    <source>
        <dbReference type="ARBA" id="ARBA00023136"/>
    </source>
</evidence>
<keyword evidence="3" id="KW-0812">Transmembrane</keyword>
<organism evidence="14 15">
    <name type="scientific">Papilio xuthus</name>
    <name type="common">Asian swallowtail butterfly</name>
    <dbReference type="NCBI Taxonomy" id="66420"/>
    <lineage>
        <taxon>Eukaryota</taxon>
        <taxon>Metazoa</taxon>
        <taxon>Ecdysozoa</taxon>
        <taxon>Arthropoda</taxon>
        <taxon>Hexapoda</taxon>
        <taxon>Insecta</taxon>
        <taxon>Pterygota</taxon>
        <taxon>Neoptera</taxon>
        <taxon>Endopterygota</taxon>
        <taxon>Lepidoptera</taxon>
        <taxon>Glossata</taxon>
        <taxon>Ditrysia</taxon>
        <taxon>Papilionoidea</taxon>
        <taxon>Papilionidae</taxon>
        <taxon>Papilioninae</taxon>
        <taxon>Papilio</taxon>
    </lineage>
</organism>
<dbReference type="PROSITE" id="PS01286">
    <property type="entry name" value="FA58C_2"/>
    <property type="match status" value="1"/>
</dbReference>
<feature type="domain" description="F5/8 type C" evidence="13">
    <location>
        <begin position="18"/>
        <end position="174"/>
    </location>
</feature>
<evidence type="ECO:0000256" key="11">
    <source>
        <dbReference type="ARBA" id="ARBA00023180"/>
    </source>
</evidence>
<gene>
    <name evidence="14" type="ORF">RR46_06942</name>
</gene>
<evidence type="ECO:0000256" key="5">
    <source>
        <dbReference type="ARBA" id="ARBA00022741"/>
    </source>
</evidence>
<dbReference type="EMBL" id="KQ459594">
    <property type="protein sequence ID" value="KPI96208.1"/>
    <property type="molecule type" value="Genomic_DNA"/>
</dbReference>
<comment type="similarity">
    <text evidence="12">Belongs to the protein kinase superfamily. Tyr protein kinase family. Insulin receptor subfamily.</text>
</comment>
<evidence type="ECO:0000256" key="4">
    <source>
        <dbReference type="ARBA" id="ARBA00022729"/>
    </source>
</evidence>
<keyword evidence="10 14" id="KW-0675">Receptor</keyword>
<evidence type="ECO:0000259" key="13">
    <source>
        <dbReference type="PROSITE" id="PS50022"/>
    </source>
</evidence>
<evidence type="ECO:0000256" key="10">
    <source>
        <dbReference type="ARBA" id="ARBA00023170"/>
    </source>
</evidence>